<dbReference type="Proteomes" id="UP000501316">
    <property type="component" value="Chromosome"/>
</dbReference>
<dbReference type="GO" id="GO:0016791">
    <property type="term" value="F:phosphatase activity"/>
    <property type="evidence" value="ECO:0007669"/>
    <property type="project" value="TreeGrafter"/>
</dbReference>
<accession>A0A859DNU0</accession>
<keyword evidence="6" id="KW-1185">Reference proteome</keyword>
<dbReference type="InterPro" id="IPR029033">
    <property type="entry name" value="His_PPase_superfam"/>
</dbReference>
<protein>
    <submittedName>
        <fullName evidence="3">Histidine phosphatase family protein</fullName>
    </submittedName>
</protein>
<gene>
    <name evidence="3" type="ORF">GJQ69_02690</name>
    <name evidence="4" type="ORF">GKP14_01680</name>
</gene>
<reference evidence="5 6" key="1">
    <citation type="submission" date="2019-11" db="EMBL/GenBank/DDBJ databases">
        <authorList>
            <person name="Ren C."/>
            <person name="Wang H."/>
            <person name="Xu Y."/>
        </authorList>
    </citation>
    <scope>NUCLEOTIDE SEQUENCE [LARGE SCALE GENOMIC DNA]</scope>
    <source>
        <strain evidence="6">JNU-WLY1368</strain>
        <strain evidence="3 5">LBM 19010</strain>
    </source>
</reference>
<dbReference type="PANTHER" id="PTHR48100:SF59">
    <property type="entry name" value="ADENOSYLCOBALAMIN_ALPHA-RIBAZOLE PHOSPHATASE"/>
    <property type="match status" value="1"/>
</dbReference>
<dbReference type="SMART" id="SM00855">
    <property type="entry name" value="PGAM"/>
    <property type="match status" value="1"/>
</dbReference>
<evidence type="ECO:0000313" key="5">
    <source>
        <dbReference type="Proteomes" id="UP000501316"/>
    </source>
</evidence>
<dbReference type="CDD" id="cd07067">
    <property type="entry name" value="HP_PGM_like"/>
    <property type="match status" value="1"/>
</dbReference>
<dbReference type="InterPro" id="IPR013078">
    <property type="entry name" value="His_Pase_superF_clade-1"/>
</dbReference>
<feature type="binding site" evidence="2">
    <location>
        <begin position="7"/>
        <end position="14"/>
    </location>
    <ligand>
        <name>substrate</name>
    </ligand>
</feature>
<dbReference type="InterPro" id="IPR001345">
    <property type="entry name" value="PG/BPGM_mutase_AS"/>
</dbReference>
<dbReference type="RefSeq" id="WP_086036295.1">
    <property type="nucleotide sequence ID" value="NZ_CP046051.1"/>
</dbReference>
<dbReference type="InterPro" id="IPR050275">
    <property type="entry name" value="PGM_Phosphatase"/>
</dbReference>
<evidence type="ECO:0000256" key="2">
    <source>
        <dbReference type="PIRSR" id="PIRSR613078-2"/>
    </source>
</evidence>
<evidence type="ECO:0000256" key="1">
    <source>
        <dbReference type="PIRSR" id="PIRSR613078-1"/>
    </source>
</evidence>
<dbReference type="EMBL" id="CP046051">
    <property type="protein sequence ID" value="QKN23488.1"/>
    <property type="molecule type" value="Genomic_DNA"/>
</dbReference>
<reference evidence="4" key="2">
    <citation type="journal article" date="2021" name="Appl. Environ. Microbiol.">
        <title>Adaptability of a Caproate-Producing Bacterium Contributes to Its Dominance in an Anaerobic Fermentation System.</title>
        <authorList>
            <person name="Wang H."/>
            <person name="Gu Y."/>
            <person name="Zhou W."/>
            <person name="Zhao D."/>
            <person name="Qiao Z."/>
            <person name="Zheng J."/>
            <person name="Gao J."/>
            <person name="Chen X."/>
            <person name="Ren C."/>
            <person name="Xu Y."/>
        </authorList>
    </citation>
    <scope>NUCLEOTIDE SEQUENCE</scope>
    <source>
        <strain evidence="4">JNU-WLY1368</strain>
    </source>
</reference>
<feature type="binding site" evidence="2">
    <location>
        <position position="57"/>
    </location>
    <ligand>
        <name>substrate</name>
    </ligand>
</feature>
<evidence type="ECO:0000313" key="4">
    <source>
        <dbReference type="EMBL" id="QKO29834.1"/>
    </source>
</evidence>
<dbReference type="PANTHER" id="PTHR48100">
    <property type="entry name" value="BROAD-SPECIFICITY PHOSPHATASE YOR283W-RELATED"/>
    <property type="match status" value="1"/>
</dbReference>
<sequence length="203" mass="22354">MTIYLVRHGETNWNRQRRVQGRENIHLNASGKRQAELCGRALVPLGIDCILSSPLQRAKKTAELIAAAVHVYPVRLDRRLIERDFGPLSGMTPVERRKMYLSGASIPLESRDNLIDRMLAVLADYSGRTFQNVVMVSHGAAINALLYVLSGGSAGTGKTVLKNGGISRIDCTNGKMQICYCNRSPDEVALPLPVPLAYPAYTY</sequence>
<organism evidence="3 5">
    <name type="scientific">Caproicibacterium lactatifermentans</name>
    <dbReference type="NCBI Taxonomy" id="2666138"/>
    <lineage>
        <taxon>Bacteria</taxon>
        <taxon>Bacillati</taxon>
        <taxon>Bacillota</taxon>
        <taxon>Clostridia</taxon>
        <taxon>Eubacteriales</taxon>
        <taxon>Oscillospiraceae</taxon>
        <taxon>Caproicibacterium</taxon>
    </lineage>
</organism>
<dbReference type="PROSITE" id="PS00175">
    <property type="entry name" value="PG_MUTASE"/>
    <property type="match status" value="1"/>
</dbReference>
<evidence type="ECO:0000313" key="3">
    <source>
        <dbReference type="EMBL" id="QKN23488.1"/>
    </source>
</evidence>
<feature type="active site" description="Proton donor/acceptor" evidence="1">
    <location>
        <position position="82"/>
    </location>
</feature>
<name>A0A859DNU0_9FIRM</name>
<evidence type="ECO:0000313" key="6">
    <source>
        <dbReference type="Proteomes" id="UP000509623"/>
    </source>
</evidence>
<dbReference type="AlphaFoldDB" id="A0A859DNU0"/>
<reference evidence="4" key="3">
    <citation type="journal article" date="2022" name="Int. J. Syst. Evol. Microbiol.">
        <title>Caproicibacterium lactatifermentans sp. nov., isolated from pit clay used for the production of Chinese strong aroma-type liquor.</title>
        <authorList>
            <person name="Wang H."/>
            <person name="Gu Y."/>
            <person name="Zhao D."/>
            <person name="Qiao Z."/>
            <person name="Zheng J."/>
            <person name="Gao J."/>
            <person name="Ren C."/>
            <person name="Xu Y."/>
        </authorList>
    </citation>
    <scope>NUCLEOTIDE SEQUENCE</scope>
    <source>
        <strain evidence="4">JNU-WLY1368</strain>
    </source>
</reference>
<dbReference type="GO" id="GO:0005737">
    <property type="term" value="C:cytoplasm"/>
    <property type="evidence" value="ECO:0007669"/>
    <property type="project" value="TreeGrafter"/>
</dbReference>
<feature type="active site" description="Tele-phosphohistidine intermediate" evidence="1">
    <location>
        <position position="8"/>
    </location>
</feature>
<dbReference type="Pfam" id="PF00300">
    <property type="entry name" value="His_Phos_1"/>
    <property type="match status" value="1"/>
</dbReference>
<proteinExistence type="predicted"/>
<dbReference type="KEGG" id="clf:GJQ69_02690"/>
<dbReference type="Gene3D" id="3.40.50.1240">
    <property type="entry name" value="Phosphoglycerate mutase-like"/>
    <property type="match status" value="1"/>
</dbReference>
<dbReference type="Proteomes" id="UP000509623">
    <property type="component" value="Chromosome"/>
</dbReference>
<dbReference type="EMBL" id="CP046161">
    <property type="protein sequence ID" value="QKO29834.1"/>
    <property type="molecule type" value="Genomic_DNA"/>
</dbReference>
<dbReference type="SUPFAM" id="SSF53254">
    <property type="entry name" value="Phosphoglycerate mutase-like"/>
    <property type="match status" value="1"/>
</dbReference>